<dbReference type="Gene3D" id="3.30.420.110">
    <property type="entry name" value="MutS, connector domain"/>
    <property type="match status" value="1"/>
</dbReference>
<feature type="compositionally biased region" description="Acidic residues" evidence="7">
    <location>
        <begin position="174"/>
        <end position="219"/>
    </location>
</feature>
<comment type="function">
    <text evidence="6">Component of the post-replicative DNA mismatch repair system (MMR).</text>
</comment>
<dbReference type="SMART" id="SM00533">
    <property type="entry name" value="MUTSd"/>
    <property type="match status" value="1"/>
</dbReference>
<dbReference type="InterPro" id="IPR027417">
    <property type="entry name" value="P-loop_NTPase"/>
</dbReference>
<dbReference type="GO" id="GO:0032301">
    <property type="term" value="C:MutSalpha complex"/>
    <property type="evidence" value="ECO:0007669"/>
    <property type="project" value="TreeGrafter"/>
</dbReference>
<evidence type="ECO:0000256" key="6">
    <source>
        <dbReference type="PIRNR" id="PIRNR037677"/>
    </source>
</evidence>
<proteinExistence type="inferred from homology"/>
<feature type="domain" description="DNA mismatch repair proteins mutS family" evidence="8">
    <location>
        <begin position="1255"/>
        <end position="1271"/>
    </location>
</feature>
<dbReference type="Proteomes" id="UP001054902">
    <property type="component" value="Unassembled WGS sequence"/>
</dbReference>
<dbReference type="Gene3D" id="3.40.50.300">
    <property type="entry name" value="P-loop containing nucleotide triphosphate hydrolases"/>
    <property type="match status" value="1"/>
</dbReference>
<dbReference type="InterPro" id="IPR007695">
    <property type="entry name" value="DNA_mismatch_repair_MutS-lik_N"/>
</dbReference>
<gene>
    <name evidence="9" type="ORF">CTEN210_16796</name>
</gene>
<evidence type="ECO:0000313" key="9">
    <source>
        <dbReference type="EMBL" id="GFH60320.1"/>
    </source>
</evidence>
<keyword evidence="2 6" id="KW-0547">Nucleotide-binding</keyword>
<dbReference type="GO" id="GO:0005524">
    <property type="term" value="F:ATP binding"/>
    <property type="evidence" value="ECO:0007669"/>
    <property type="project" value="UniProtKB-UniRule"/>
</dbReference>
<dbReference type="SMART" id="SM00534">
    <property type="entry name" value="MUTSac"/>
    <property type="match status" value="1"/>
</dbReference>
<dbReference type="SUPFAM" id="SSF55271">
    <property type="entry name" value="DNA repair protein MutS, domain I"/>
    <property type="match status" value="1"/>
</dbReference>
<dbReference type="InterPro" id="IPR045076">
    <property type="entry name" value="MutS"/>
</dbReference>
<keyword evidence="10" id="KW-1185">Reference proteome</keyword>
<dbReference type="CDD" id="cd20404">
    <property type="entry name" value="Tudor_Agenet_AtEML-like"/>
    <property type="match status" value="1"/>
</dbReference>
<dbReference type="InterPro" id="IPR036678">
    <property type="entry name" value="MutS_con_dom_sf"/>
</dbReference>
<dbReference type="SUPFAM" id="SSF52540">
    <property type="entry name" value="P-loop containing nucleoside triphosphate hydrolases"/>
    <property type="match status" value="1"/>
</dbReference>
<dbReference type="InterPro" id="IPR007696">
    <property type="entry name" value="DNA_mismatch_repair_MutS_core"/>
</dbReference>
<keyword evidence="3 6" id="KW-0227">DNA damage</keyword>
<evidence type="ECO:0000256" key="1">
    <source>
        <dbReference type="ARBA" id="ARBA00006271"/>
    </source>
</evidence>
<evidence type="ECO:0000313" key="10">
    <source>
        <dbReference type="Proteomes" id="UP001054902"/>
    </source>
</evidence>
<dbReference type="InterPro" id="IPR016151">
    <property type="entry name" value="DNA_mismatch_repair_MutS_N"/>
</dbReference>
<dbReference type="Pfam" id="PF01624">
    <property type="entry name" value="MutS_I"/>
    <property type="match status" value="1"/>
</dbReference>
<evidence type="ECO:0000256" key="3">
    <source>
        <dbReference type="ARBA" id="ARBA00022763"/>
    </source>
</evidence>
<dbReference type="InterPro" id="IPR017261">
    <property type="entry name" value="DNA_mismatch_repair_MutS/MSH"/>
</dbReference>
<sequence>MSGSAKKKQGTLFSFFSKPKKATASPASSSAAKAKVASTQSTLKATSPSIKSTDVSSKSTSSSSSSSKSLSTQPTKQEKLLVAVQVGCSISVFWPADEEYYTAKVTAKKRQPSGSSNVVTLLYEDGEVETIDLTNEKFKILSQGAKPKECETESLSETEKVVSKSSKKRKVIQESDEEEFEFDDDIEEDDDSEDEFVADEESEDEEEFEAMDVTDEDEEVVNKRKRPSKPAASQAKRAKVTDLKSPKAVTSQSKAVAPFITPPSKMKSTSAKNAFASFASGKKNEENAAVSNVTQSPTQPTPSSTKKSPSSKPFVPFPQSGVVNQAGTHYHNHFKFLQPEHIRDSRNRPSSHPDYDQRTLKVDFNEMERTMGSKITPAQRQWWEIKSQYFDTILLFKTGKFYEIFHMDADVAVQVLNFSYMKGQAAHAGFPEIGYGKFTEKLVQAGYKVARVEQTETPDMLKERKKNTRKGAKKPSVVNREVCSIVSSGTRTFCYMDDISGLNEDNSNGGIGPLLVIKEILIDTREPTDHDAMEPVCEYGITIVNAATGSITIGQFADDVLRGRMNTLLTKYRPSEILVEGGADGASQTLNALLQSMKNTILPSCIIGKINKTETFPPSYALDPDVRSKMERPSARIQPWEKDETLSELHRRRYYPRASKNAPSSPEDGVDRWPEVLKAAVIGGADLALASFGAALFYLQRSLIDSDILSMGIVKAYIPPDPATIEKEDNQQPTTSLTQLASEEQKLEDGIDSSENIAFATQDTDVSEEAEISHLSLDGTTIANLELLTNLHSNTAKGSLWSKINYTKSPFGSRLLRAWLLRPLFRKADIDRRADAVEELTSGAAAAAMAEAREALAKCGDMERLLSRVHSMGGGGQSGGDHPNDRAVLYEGVTHTKRKVGDFSKLLSGLRAISRIPEIFEGIDIESGLLQRIVRSTDDGGLFPSKLGEHLDWFFDNFDCKKAANGNFEPARGMDKDFDDACDAIDRLKNELEQYKNDMCNGFLKPSHVAKKEWKYANTAVTSKDKYLIELPIHVQVPNDFIVKGKRGKGAKQVNKYRTPVVEKLVQELEHAYDVMMDGKARGMQLVFAKFDSMRSLWASAAQASAMIDALGSLAQASSKAGYTRPLICTSKDSPSIEIVQGRHPCVEFTHSGDDFIPNDLTMGGDGGSDSDNARILLLSGPNMGGKSTLLRQTCLIAILAQIGCFVPAEKCEVTPFDRIFTRLGASDRILLGQSTFFVELAETAVALRGATRRSLVIMDELGRGTSTFDGTAIASASVKHLVESNKCLTLFATHYHSLLEDWKDKPSVRLGHMECFVEENGTMDESEDREQSEKGSNITFLYTLGEGSCPKSFGINVARLAGLPEEVLQKAKSVSSSFEETMGSSTKPIKTQLSEALEGDDMDAVDRLWQSLQ</sequence>
<organism evidence="9 10">
    <name type="scientific">Chaetoceros tenuissimus</name>
    <dbReference type="NCBI Taxonomy" id="426638"/>
    <lineage>
        <taxon>Eukaryota</taxon>
        <taxon>Sar</taxon>
        <taxon>Stramenopiles</taxon>
        <taxon>Ochrophyta</taxon>
        <taxon>Bacillariophyta</taxon>
        <taxon>Coscinodiscophyceae</taxon>
        <taxon>Chaetocerotophycidae</taxon>
        <taxon>Chaetocerotales</taxon>
        <taxon>Chaetocerotaceae</taxon>
        <taxon>Chaetoceros</taxon>
    </lineage>
</organism>
<dbReference type="GO" id="GO:0006298">
    <property type="term" value="P:mismatch repair"/>
    <property type="evidence" value="ECO:0007669"/>
    <property type="project" value="InterPro"/>
</dbReference>
<dbReference type="SUPFAM" id="SSF48334">
    <property type="entry name" value="DNA repair protein MutS, domain III"/>
    <property type="match status" value="1"/>
</dbReference>
<name>A0AAD3HE49_9STRA</name>
<keyword evidence="4 6" id="KW-0067">ATP-binding</keyword>
<dbReference type="InterPro" id="IPR000432">
    <property type="entry name" value="DNA_mismatch_repair_MutS_C"/>
</dbReference>
<feature type="region of interest" description="Disordered" evidence="7">
    <location>
        <begin position="286"/>
        <end position="318"/>
    </location>
</feature>
<keyword evidence="6" id="KW-0234">DNA repair</keyword>
<feature type="region of interest" description="Disordered" evidence="7">
    <location>
        <begin position="144"/>
        <end position="271"/>
    </location>
</feature>
<dbReference type="PANTHER" id="PTHR11361:SF148">
    <property type="entry name" value="DNA MISMATCH REPAIR PROTEIN MSH6"/>
    <property type="match status" value="1"/>
</dbReference>
<dbReference type="Gene3D" id="3.40.1170.10">
    <property type="entry name" value="DNA repair protein MutS, domain I"/>
    <property type="match status" value="1"/>
</dbReference>
<comment type="caution">
    <text evidence="9">The sequence shown here is derived from an EMBL/GenBank/DDBJ whole genome shotgun (WGS) entry which is preliminary data.</text>
</comment>
<dbReference type="PROSITE" id="PS00486">
    <property type="entry name" value="DNA_MISMATCH_REPAIR_2"/>
    <property type="match status" value="1"/>
</dbReference>
<keyword evidence="5 6" id="KW-0238">DNA-binding</keyword>
<dbReference type="GO" id="GO:0140664">
    <property type="term" value="F:ATP-dependent DNA damage sensor activity"/>
    <property type="evidence" value="ECO:0007669"/>
    <property type="project" value="InterPro"/>
</dbReference>
<accession>A0AAD3HE49</accession>
<reference evidence="9 10" key="1">
    <citation type="journal article" date="2021" name="Sci. Rep.">
        <title>The genome of the diatom Chaetoceros tenuissimus carries an ancient integrated fragment of an extant virus.</title>
        <authorList>
            <person name="Hongo Y."/>
            <person name="Kimura K."/>
            <person name="Takaki Y."/>
            <person name="Yoshida Y."/>
            <person name="Baba S."/>
            <person name="Kobayashi G."/>
            <person name="Nagasaki K."/>
            <person name="Hano T."/>
            <person name="Tomaru Y."/>
        </authorList>
    </citation>
    <scope>NUCLEOTIDE SEQUENCE [LARGE SCALE GENOMIC DNA]</scope>
    <source>
        <strain evidence="9 10">NIES-3715</strain>
    </source>
</reference>
<comment type="similarity">
    <text evidence="1 6">Belongs to the DNA mismatch repair MutS family.</text>
</comment>
<dbReference type="FunFam" id="3.40.1170.10:FF:000002">
    <property type="entry name" value="DNA mismatch repair protein"/>
    <property type="match status" value="1"/>
</dbReference>
<dbReference type="PANTHER" id="PTHR11361">
    <property type="entry name" value="DNA MISMATCH REPAIR PROTEIN MUTS FAMILY MEMBER"/>
    <property type="match status" value="1"/>
</dbReference>
<dbReference type="GO" id="GO:0030983">
    <property type="term" value="F:mismatched DNA binding"/>
    <property type="evidence" value="ECO:0007669"/>
    <property type="project" value="UniProtKB-UniRule"/>
</dbReference>
<evidence type="ECO:0000259" key="8">
    <source>
        <dbReference type="PROSITE" id="PS00486"/>
    </source>
</evidence>
<evidence type="ECO:0000256" key="5">
    <source>
        <dbReference type="ARBA" id="ARBA00023125"/>
    </source>
</evidence>
<evidence type="ECO:0000256" key="7">
    <source>
        <dbReference type="SAM" id="MobiDB-lite"/>
    </source>
</evidence>
<feature type="compositionally biased region" description="Low complexity" evidence="7">
    <location>
        <begin position="22"/>
        <end position="72"/>
    </location>
</feature>
<dbReference type="EMBL" id="BLLK01000069">
    <property type="protein sequence ID" value="GFH60320.1"/>
    <property type="molecule type" value="Genomic_DNA"/>
</dbReference>
<evidence type="ECO:0000256" key="4">
    <source>
        <dbReference type="ARBA" id="ARBA00022840"/>
    </source>
</evidence>
<protein>
    <recommendedName>
        <fullName evidence="6">DNA mismatch repair protein</fullName>
    </recommendedName>
</protein>
<evidence type="ECO:0000256" key="2">
    <source>
        <dbReference type="ARBA" id="ARBA00022741"/>
    </source>
</evidence>
<feature type="compositionally biased region" description="Basic and acidic residues" evidence="7">
    <location>
        <begin position="146"/>
        <end position="162"/>
    </location>
</feature>
<dbReference type="PIRSF" id="PIRSF037677">
    <property type="entry name" value="DNA_mis_repair_Msh6"/>
    <property type="match status" value="1"/>
</dbReference>
<dbReference type="InterPro" id="IPR036187">
    <property type="entry name" value="DNA_mismatch_repair_MutS_sf"/>
</dbReference>
<dbReference type="Pfam" id="PF05192">
    <property type="entry name" value="MutS_III"/>
    <property type="match status" value="1"/>
</dbReference>
<feature type="compositionally biased region" description="Low complexity" evidence="7">
    <location>
        <begin position="293"/>
        <end position="318"/>
    </location>
</feature>
<dbReference type="Gene3D" id="1.10.1420.10">
    <property type="match status" value="2"/>
</dbReference>
<feature type="region of interest" description="Disordered" evidence="7">
    <location>
        <begin position="19"/>
        <end position="75"/>
    </location>
</feature>
<dbReference type="Pfam" id="PF00488">
    <property type="entry name" value="MutS_V"/>
    <property type="match status" value="1"/>
</dbReference>